<proteinExistence type="predicted"/>
<name>A0A2P5BSZ7_TREOI</name>
<dbReference type="InParanoid" id="A0A2P5BSZ7"/>
<evidence type="ECO:0000256" key="2">
    <source>
        <dbReference type="SAM" id="MobiDB-lite"/>
    </source>
</evidence>
<organism evidence="3 4">
    <name type="scientific">Trema orientale</name>
    <name type="common">Charcoal tree</name>
    <name type="synonym">Celtis orientalis</name>
    <dbReference type="NCBI Taxonomy" id="63057"/>
    <lineage>
        <taxon>Eukaryota</taxon>
        <taxon>Viridiplantae</taxon>
        <taxon>Streptophyta</taxon>
        <taxon>Embryophyta</taxon>
        <taxon>Tracheophyta</taxon>
        <taxon>Spermatophyta</taxon>
        <taxon>Magnoliopsida</taxon>
        <taxon>eudicotyledons</taxon>
        <taxon>Gunneridae</taxon>
        <taxon>Pentapetalae</taxon>
        <taxon>rosids</taxon>
        <taxon>fabids</taxon>
        <taxon>Rosales</taxon>
        <taxon>Cannabaceae</taxon>
        <taxon>Trema</taxon>
    </lineage>
</organism>
<feature type="region of interest" description="Disordered" evidence="2">
    <location>
        <begin position="1"/>
        <end position="27"/>
    </location>
</feature>
<dbReference type="EMBL" id="JXTC01000466">
    <property type="protein sequence ID" value="PON51929.1"/>
    <property type="molecule type" value="Genomic_DNA"/>
</dbReference>
<feature type="region of interest" description="Disordered" evidence="2">
    <location>
        <begin position="71"/>
        <end position="111"/>
    </location>
</feature>
<evidence type="ECO:0000313" key="4">
    <source>
        <dbReference type="Proteomes" id="UP000237000"/>
    </source>
</evidence>
<comment type="caution">
    <text evidence="3">The sequence shown here is derived from an EMBL/GenBank/DDBJ whole genome shotgun (WGS) entry which is preliminary data.</text>
</comment>
<gene>
    <name evidence="3" type="ORF">TorRG33x02_309880</name>
</gene>
<feature type="compositionally biased region" description="Basic and acidic residues" evidence="2">
    <location>
        <begin position="87"/>
        <end position="107"/>
    </location>
</feature>
<dbReference type="Proteomes" id="UP000237000">
    <property type="component" value="Unassembled WGS sequence"/>
</dbReference>
<dbReference type="OrthoDB" id="10433146at2759"/>
<evidence type="ECO:0000256" key="1">
    <source>
        <dbReference type="SAM" id="Coils"/>
    </source>
</evidence>
<protein>
    <submittedName>
        <fullName evidence="3">Uncharacterized protein</fullName>
    </submittedName>
</protein>
<dbReference type="AlphaFoldDB" id="A0A2P5BSZ7"/>
<sequence>MEYMAEFRKEGNFVEKEHDEPSSAEVTPKHLQLEKIIRQNRQIIKENKEMKKQINLLERMVAEIYTNLFPDQYTPGPSNAPVAADKGTQKTVEHEEATGKSAKHEETAVQQDYSAVQEVIQKLNIDEIQAEEEQKNDMPEK</sequence>
<feature type="coiled-coil region" evidence="1">
    <location>
        <begin position="33"/>
        <end position="67"/>
    </location>
</feature>
<keyword evidence="4" id="KW-1185">Reference proteome</keyword>
<evidence type="ECO:0000313" key="3">
    <source>
        <dbReference type="EMBL" id="PON51929.1"/>
    </source>
</evidence>
<feature type="non-terminal residue" evidence="3">
    <location>
        <position position="141"/>
    </location>
</feature>
<keyword evidence="1" id="KW-0175">Coiled coil</keyword>
<reference evidence="4" key="1">
    <citation type="submission" date="2016-06" db="EMBL/GenBank/DDBJ databases">
        <title>Parallel loss of symbiosis genes in relatives of nitrogen-fixing non-legume Parasponia.</title>
        <authorList>
            <person name="Van Velzen R."/>
            <person name="Holmer R."/>
            <person name="Bu F."/>
            <person name="Rutten L."/>
            <person name="Van Zeijl A."/>
            <person name="Liu W."/>
            <person name="Santuari L."/>
            <person name="Cao Q."/>
            <person name="Sharma T."/>
            <person name="Shen D."/>
            <person name="Roswanjaya Y."/>
            <person name="Wardhani T."/>
            <person name="Kalhor M.S."/>
            <person name="Jansen J."/>
            <person name="Van den Hoogen J."/>
            <person name="Gungor B."/>
            <person name="Hartog M."/>
            <person name="Hontelez J."/>
            <person name="Verver J."/>
            <person name="Yang W.-C."/>
            <person name="Schijlen E."/>
            <person name="Repin R."/>
            <person name="Schilthuizen M."/>
            <person name="Schranz E."/>
            <person name="Heidstra R."/>
            <person name="Miyata K."/>
            <person name="Fedorova E."/>
            <person name="Kohlen W."/>
            <person name="Bisseling T."/>
            <person name="Smit S."/>
            <person name="Geurts R."/>
        </authorList>
    </citation>
    <scope>NUCLEOTIDE SEQUENCE [LARGE SCALE GENOMIC DNA]</scope>
    <source>
        <strain evidence="4">cv. RG33-2</strain>
    </source>
</reference>
<accession>A0A2P5BSZ7</accession>